<protein>
    <submittedName>
        <fullName evidence="1">Uncharacterized protein</fullName>
    </submittedName>
</protein>
<reference evidence="1" key="1">
    <citation type="submission" date="2023-04" db="EMBL/GenBank/DDBJ databases">
        <title>Draft Genome sequencing of Naganishia species isolated from polar environments using Oxford Nanopore Technology.</title>
        <authorList>
            <person name="Leo P."/>
            <person name="Venkateswaran K."/>
        </authorList>
    </citation>
    <scope>NUCLEOTIDE SEQUENCE</scope>
    <source>
        <strain evidence="1">DBVPG 5303</strain>
    </source>
</reference>
<organism evidence="1 2">
    <name type="scientific">Naganishia onofrii</name>
    <dbReference type="NCBI Taxonomy" id="1851511"/>
    <lineage>
        <taxon>Eukaryota</taxon>
        <taxon>Fungi</taxon>
        <taxon>Dikarya</taxon>
        <taxon>Basidiomycota</taxon>
        <taxon>Agaricomycotina</taxon>
        <taxon>Tremellomycetes</taxon>
        <taxon>Filobasidiales</taxon>
        <taxon>Filobasidiaceae</taxon>
        <taxon>Naganishia</taxon>
    </lineage>
</organism>
<name>A0ACC2XPW3_9TREE</name>
<evidence type="ECO:0000313" key="2">
    <source>
        <dbReference type="Proteomes" id="UP001234202"/>
    </source>
</evidence>
<comment type="caution">
    <text evidence="1">The sequence shown here is derived from an EMBL/GenBank/DDBJ whole genome shotgun (WGS) entry which is preliminary data.</text>
</comment>
<dbReference type="EMBL" id="JASBWV010000009">
    <property type="protein sequence ID" value="KAJ9124727.1"/>
    <property type="molecule type" value="Genomic_DNA"/>
</dbReference>
<proteinExistence type="predicted"/>
<keyword evidence="2" id="KW-1185">Reference proteome</keyword>
<evidence type="ECO:0000313" key="1">
    <source>
        <dbReference type="EMBL" id="KAJ9124727.1"/>
    </source>
</evidence>
<accession>A0ACC2XPW3</accession>
<sequence>MFFSTVAIASVAALAATATPVKRGFGGRATFYATGLGACGENNVDSDYIVALNSAQYGSGYPGPECFKQIQISANGKTATATIMDQCPSCAYGDLDLSPSLFNHFASPDDGVFQMTWDYVNSNEARAVEAAVESTSSSAQPTASSSSAWSAPSSSSSVVSSSTAEASNSSATPTATESYADSAYAASSSAVVPTSAPASNTSSSASAAVPTVTALVNGTDFAQIAEAVAQAGQVVIVGASANGSATNGTTVANATITFQ</sequence>
<gene>
    <name evidence="1" type="ORF">QFC24_003095</name>
</gene>
<dbReference type="Proteomes" id="UP001234202">
    <property type="component" value="Unassembled WGS sequence"/>
</dbReference>